<keyword evidence="4" id="KW-1185">Reference proteome</keyword>
<keyword evidence="1" id="KW-0175">Coiled coil</keyword>
<dbReference type="OrthoDB" id="166917at2759"/>
<dbReference type="Proteomes" id="UP000198211">
    <property type="component" value="Unassembled WGS sequence"/>
</dbReference>
<feature type="region of interest" description="Disordered" evidence="2">
    <location>
        <begin position="336"/>
        <end position="379"/>
    </location>
</feature>
<evidence type="ECO:0000313" key="4">
    <source>
        <dbReference type="Proteomes" id="UP000198211"/>
    </source>
</evidence>
<comment type="caution">
    <text evidence="3">The sequence shown here is derived from an EMBL/GenBank/DDBJ whole genome shotgun (WGS) entry which is preliminary data.</text>
</comment>
<reference evidence="4" key="1">
    <citation type="submission" date="2017-03" db="EMBL/GenBank/DDBJ databases">
        <title>Phytopthora megakarya and P. palmivora, two closely related causual agents of cacao black pod achieved similar genome size and gene model numbers by different mechanisms.</title>
        <authorList>
            <person name="Ali S."/>
            <person name="Shao J."/>
            <person name="Larry D.J."/>
            <person name="Kronmiller B."/>
            <person name="Shen D."/>
            <person name="Strem M.D."/>
            <person name="Melnick R.L."/>
            <person name="Guiltinan M.J."/>
            <person name="Tyler B.M."/>
            <person name="Meinhardt L.W."/>
            <person name="Bailey B.A."/>
        </authorList>
    </citation>
    <scope>NUCLEOTIDE SEQUENCE [LARGE SCALE GENOMIC DNA]</scope>
    <source>
        <strain evidence="4">zdho120</strain>
    </source>
</reference>
<evidence type="ECO:0000256" key="2">
    <source>
        <dbReference type="SAM" id="MobiDB-lite"/>
    </source>
</evidence>
<evidence type="ECO:0000256" key="1">
    <source>
        <dbReference type="SAM" id="Coils"/>
    </source>
</evidence>
<evidence type="ECO:0000313" key="3">
    <source>
        <dbReference type="EMBL" id="OWY96027.1"/>
    </source>
</evidence>
<gene>
    <name evidence="3" type="ORF">PHMEG_00033815</name>
</gene>
<feature type="compositionally biased region" description="Low complexity" evidence="2">
    <location>
        <begin position="336"/>
        <end position="348"/>
    </location>
</feature>
<dbReference type="EMBL" id="NBNE01012183">
    <property type="protein sequence ID" value="OWY96027.1"/>
    <property type="molecule type" value="Genomic_DNA"/>
</dbReference>
<accession>A0A225USQ1</accession>
<dbReference type="AlphaFoldDB" id="A0A225USQ1"/>
<name>A0A225USQ1_9STRA</name>
<feature type="coiled-coil region" evidence="1">
    <location>
        <begin position="15"/>
        <end position="88"/>
    </location>
</feature>
<organism evidence="3 4">
    <name type="scientific">Phytophthora megakarya</name>
    <dbReference type="NCBI Taxonomy" id="4795"/>
    <lineage>
        <taxon>Eukaryota</taxon>
        <taxon>Sar</taxon>
        <taxon>Stramenopiles</taxon>
        <taxon>Oomycota</taxon>
        <taxon>Peronosporomycetes</taxon>
        <taxon>Peronosporales</taxon>
        <taxon>Peronosporaceae</taxon>
        <taxon>Phytophthora</taxon>
    </lineage>
</organism>
<protein>
    <submittedName>
        <fullName evidence="3">Uncharacterized protein</fullName>
    </submittedName>
</protein>
<sequence>MFAKPRVYVGDEERRRKQRDLKRRYRERRKAMQQQVAQLEARYHALLSAQQQTAVISCRTPSALEQKYTEATNDLNALRRQIAVTKQKLAEFDGFASSLEVYLTDFDGPSAVTAASLASGSAKSSLLMAPSLPSPVSAEPHPRLTEHECQEMIKKCYYEIFDRRFRGQCLSSGMNMLGWEDQMFLDGTTLQFSMAKQVTGMSANTLMQKTWDIVTTEQHMRTIQYSTLGVKVLHKINDDTLVLQRCVHHPQLQTVNWNNMVMFRLRSPRGYVVAYQTINHPAYAEGYTEYFTGHEDIVVQDLQPKFSRVNTLQWFLFEEDDNLDFDMDSGGSDLELLGSSDSEDSTSSIKQEFPRRGRRGLAPTQPNSNSQRGGVKVSFGGKVDNRDTSYARFYMFEVLTYIIRWENAVGSARLTF</sequence>
<proteinExistence type="predicted"/>